<evidence type="ECO:0000256" key="3">
    <source>
        <dbReference type="ARBA" id="ARBA00022842"/>
    </source>
</evidence>
<dbReference type="InterPro" id="IPR013341">
    <property type="entry name" value="Mandelate_racemase_N_dom"/>
</dbReference>
<dbReference type="SFLD" id="SFLDS00001">
    <property type="entry name" value="Enolase"/>
    <property type="match status" value="1"/>
</dbReference>
<dbReference type="PANTHER" id="PTHR13794:SF58">
    <property type="entry name" value="MITOCHONDRIAL ENOLASE SUPERFAMILY MEMBER 1"/>
    <property type="match status" value="1"/>
</dbReference>
<organism evidence="5 6">
    <name type="scientific">Paraburkholderia solitsugae</name>
    <dbReference type="NCBI Taxonomy" id="2675748"/>
    <lineage>
        <taxon>Bacteria</taxon>
        <taxon>Pseudomonadati</taxon>
        <taxon>Pseudomonadota</taxon>
        <taxon>Betaproteobacteria</taxon>
        <taxon>Burkholderiales</taxon>
        <taxon>Burkholderiaceae</taxon>
        <taxon>Paraburkholderia</taxon>
    </lineage>
</organism>
<gene>
    <name evidence="5" type="ORF">GNZ12_43095</name>
</gene>
<dbReference type="InterPro" id="IPR029065">
    <property type="entry name" value="Enolase_C-like"/>
</dbReference>
<dbReference type="InterPro" id="IPR013342">
    <property type="entry name" value="Mandelate_racemase_C"/>
</dbReference>
<dbReference type="PANTHER" id="PTHR13794">
    <property type="entry name" value="ENOLASE SUPERFAMILY, MANDELATE RACEMASE"/>
    <property type="match status" value="1"/>
</dbReference>
<comment type="cofactor">
    <cofactor evidence="1">
        <name>Mg(2+)</name>
        <dbReference type="ChEBI" id="CHEBI:18420"/>
    </cofactor>
</comment>
<name>A0ABX2C7S8_9BURK</name>
<dbReference type="Gene3D" id="3.20.20.120">
    <property type="entry name" value="Enolase-like C-terminal domain"/>
    <property type="match status" value="1"/>
</dbReference>
<keyword evidence="3" id="KW-0460">Magnesium</keyword>
<evidence type="ECO:0000313" key="5">
    <source>
        <dbReference type="EMBL" id="NPT47967.1"/>
    </source>
</evidence>
<dbReference type="Gene3D" id="3.30.390.10">
    <property type="entry name" value="Enolase-like, N-terminal domain"/>
    <property type="match status" value="1"/>
</dbReference>
<dbReference type="InterPro" id="IPR018110">
    <property type="entry name" value="Mandel_Rmase/mucon_lact_enz_CS"/>
</dbReference>
<dbReference type="SUPFAM" id="SSF54826">
    <property type="entry name" value="Enolase N-terminal domain-like"/>
    <property type="match status" value="1"/>
</dbReference>
<evidence type="ECO:0000313" key="6">
    <source>
        <dbReference type="Proteomes" id="UP000652198"/>
    </source>
</evidence>
<dbReference type="Proteomes" id="UP000652198">
    <property type="component" value="Unassembled WGS sequence"/>
</dbReference>
<sequence length="363" mass="39144">MANPLKLLSLTAVPVSVPMRRPLGTSAQTIQNAPLLLVTLETEEGVKGFSYAFCYLESVARALASMIGDLNCYLAGQTIAPIELSKSITRYFKLTGLYGPLCMIASTIDVAAWDALSISAGLPLAVLLGGACDPIPAYNSNGLGLMAPEIAADEAEALLDHGFHGVKMRLGRPHFAEDLTAVRAVRKRLPDHISLMVDFNQALTFADAMRLCPALDDEGVYWIEEPIKHDDFGHAAMVASATRTPIQLGENLVGVVPLFEALRSNATDFVMFDLDRIGGVTGWRQASGLAASAGREVSSHLFPEVSAHLLSATPTKHWLEYVDWANPILENPLEIVDGKANLSQRPGNGLSWNPDAVARFRIQ</sequence>
<comment type="caution">
    <text evidence="5">The sequence shown here is derived from an EMBL/GenBank/DDBJ whole genome shotgun (WGS) entry which is preliminary data.</text>
</comment>
<evidence type="ECO:0000259" key="4">
    <source>
        <dbReference type="SMART" id="SM00922"/>
    </source>
</evidence>
<dbReference type="InterPro" id="IPR029017">
    <property type="entry name" value="Enolase-like_N"/>
</dbReference>
<keyword evidence="6" id="KW-1185">Reference proteome</keyword>
<dbReference type="SFLD" id="SFLDG00179">
    <property type="entry name" value="mandelate_racemase"/>
    <property type="match status" value="1"/>
</dbReference>
<dbReference type="EMBL" id="WOEY01000185">
    <property type="protein sequence ID" value="NPT47967.1"/>
    <property type="molecule type" value="Genomic_DNA"/>
</dbReference>
<feature type="domain" description="Mandelate racemase/muconate lactonizing enzyme C-terminal" evidence="4">
    <location>
        <begin position="148"/>
        <end position="245"/>
    </location>
</feature>
<dbReference type="InterPro" id="IPR036849">
    <property type="entry name" value="Enolase-like_C_sf"/>
</dbReference>
<proteinExistence type="predicted"/>
<dbReference type="Pfam" id="PF02746">
    <property type="entry name" value="MR_MLE_N"/>
    <property type="match status" value="1"/>
</dbReference>
<protein>
    <submittedName>
        <fullName evidence="5">Mandelate racemase</fullName>
    </submittedName>
</protein>
<dbReference type="SUPFAM" id="SSF51604">
    <property type="entry name" value="Enolase C-terminal domain-like"/>
    <property type="match status" value="1"/>
</dbReference>
<evidence type="ECO:0000256" key="1">
    <source>
        <dbReference type="ARBA" id="ARBA00001946"/>
    </source>
</evidence>
<dbReference type="SMART" id="SM00922">
    <property type="entry name" value="MR_MLE"/>
    <property type="match status" value="1"/>
</dbReference>
<dbReference type="Pfam" id="PF13378">
    <property type="entry name" value="MR_MLE_C"/>
    <property type="match status" value="1"/>
</dbReference>
<dbReference type="InterPro" id="IPR046945">
    <property type="entry name" value="RHMD-like"/>
</dbReference>
<keyword evidence="2" id="KW-0479">Metal-binding</keyword>
<evidence type="ECO:0000256" key="2">
    <source>
        <dbReference type="ARBA" id="ARBA00022723"/>
    </source>
</evidence>
<reference evidence="5 6" key="1">
    <citation type="submission" date="2019-11" db="EMBL/GenBank/DDBJ databases">
        <title>Metabolism of dissolved organic matter in forest soils.</title>
        <authorList>
            <person name="Cyle K.T."/>
            <person name="Wilhelm R.C."/>
            <person name="Martinez C.E."/>
        </authorList>
    </citation>
    <scope>NUCLEOTIDE SEQUENCE [LARGE SCALE GENOMIC DNA]</scope>
    <source>
        <strain evidence="5 6">1N</strain>
    </source>
</reference>
<dbReference type="PROSITE" id="PS00909">
    <property type="entry name" value="MR_MLE_2"/>
    <property type="match status" value="1"/>
</dbReference>
<accession>A0ABX2C7S8</accession>